<evidence type="ECO:0000313" key="14">
    <source>
        <dbReference type="Proteomes" id="UP000192634"/>
    </source>
</evidence>
<dbReference type="GO" id="GO:0003999">
    <property type="term" value="F:adenine phosphoribosyltransferase activity"/>
    <property type="evidence" value="ECO:0007669"/>
    <property type="project" value="UniProtKB-UniRule"/>
</dbReference>
<dbReference type="HAMAP" id="MF_00004">
    <property type="entry name" value="Aden_phosphoribosyltr"/>
    <property type="match status" value="1"/>
</dbReference>
<dbReference type="UniPathway" id="UPA00588">
    <property type="reaction ID" value="UER00646"/>
</dbReference>
<accession>A0A1W2D1W6</accession>
<comment type="similarity">
    <text evidence="5 11">Belongs to the purine/pyrimidine phosphoribosyltransferase family.</text>
</comment>
<evidence type="ECO:0000256" key="10">
    <source>
        <dbReference type="ARBA" id="ARBA00022726"/>
    </source>
</evidence>
<evidence type="ECO:0000256" key="9">
    <source>
        <dbReference type="ARBA" id="ARBA00022679"/>
    </source>
</evidence>
<organism evidence="13 14">
    <name type="scientific">Janibacter indicus</name>
    <dbReference type="NCBI Taxonomy" id="857417"/>
    <lineage>
        <taxon>Bacteria</taxon>
        <taxon>Bacillati</taxon>
        <taxon>Actinomycetota</taxon>
        <taxon>Actinomycetes</taxon>
        <taxon>Micrococcales</taxon>
        <taxon>Intrasporangiaceae</taxon>
        <taxon>Janibacter</taxon>
    </lineage>
</organism>
<dbReference type="AlphaFoldDB" id="A0A1W2D1W6"/>
<dbReference type="InterPro" id="IPR000836">
    <property type="entry name" value="PRTase_dom"/>
</dbReference>
<dbReference type="PANTHER" id="PTHR32315:SF3">
    <property type="entry name" value="ADENINE PHOSPHORIBOSYLTRANSFERASE"/>
    <property type="match status" value="1"/>
</dbReference>
<keyword evidence="7 11" id="KW-0963">Cytoplasm</keyword>
<comment type="catalytic activity">
    <reaction evidence="1 11">
        <text>AMP + diphosphate = 5-phospho-alpha-D-ribose 1-diphosphate + adenine</text>
        <dbReference type="Rhea" id="RHEA:16609"/>
        <dbReference type="ChEBI" id="CHEBI:16708"/>
        <dbReference type="ChEBI" id="CHEBI:33019"/>
        <dbReference type="ChEBI" id="CHEBI:58017"/>
        <dbReference type="ChEBI" id="CHEBI:456215"/>
        <dbReference type="EC" id="2.4.2.7"/>
    </reaction>
</comment>
<dbReference type="Pfam" id="PF00156">
    <property type="entry name" value="Pribosyltran"/>
    <property type="match status" value="1"/>
</dbReference>
<evidence type="ECO:0000259" key="12">
    <source>
        <dbReference type="Pfam" id="PF00156"/>
    </source>
</evidence>
<dbReference type="GO" id="GO:0044209">
    <property type="term" value="P:AMP salvage"/>
    <property type="evidence" value="ECO:0007669"/>
    <property type="project" value="UniProtKB-UniRule"/>
</dbReference>
<evidence type="ECO:0000256" key="8">
    <source>
        <dbReference type="ARBA" id="ARBA00022676"/>
    </source>
</evidence>
<keyword evidence="9 11" id="KW-0808">Transferase</keyword>
<dbReference type="GO" id="GO:0006168">
    <property type="term" value="P:adenine salvage"/>
    <property type="evidence" value="ECO:0007669"/>
    <property type="project" value="InterPro"/>
</dbReference>
<comment type="function">
    <text evidence="2 11">Catalyzes a salvage reaction resulting in the formation of AMP, that is energically less costly than de novo synthesis.</text>
</comment>
<reference evidence="13 14" key="1">
    <citation type="submission" date="2017-04" db="EMBL/GenBank/DDBJ databases">
        <authorList>
            <person name="Afonso C.L."/>
            <person name="Miller P.J."/>
            <person name="Scott M.A."/>
            <person name="Spackman E."/>
            <person name="Goraichik I."/>
            <person name="Dimitrov K.M."/>
            <person name="Suarez D.L."/>
            <person name="Swayne D.E."/>
        </authorList>
    </citation>
    <scope>NUCLEOTIDE SEQUENCE [LARGE SCALE GENOMIC DNA]</scope>
    <source>
        <strain evidence="13 14">CGMCC 1.12511</strain>
    </source>
</reference>
<dbReference type="Gene3D" id="3.40.50.2020">
    <property type="match status" value="1"/>
</dbReference>
<name>A0A1W2D1W6_9MICO</name>
<comment type="pathway">
    <text evidence="4 11">Purine metabolism; AMP biosynthesis via salvage pathway; AMP from adenine: step 1/1.</text>
</comment>
<dbReference type="CDD" id="cd06223">
    <property type="entry name" value="PRTases_typeI"/>
    <property type="match status" value="1"/>
</dbReference>
<evidence type="ECO:0000256" key="5">
    <source>
        <dbReference type="ARBA" id="ARBA00008391"/>
    </source>
</evidence>
<dbReference type="SUPFAM" id="SSF53271">
    <property type="entry name" value="PRTase-like"/>
    <property type="match status" value="1"/>
</dbReference>
<dbReference type="GO" id="GO:0006166">
    <property type="term" value="P:purine ribonucleoside salvage"/>
    <property type="evidence" value="ECO:0007669"/>
    <property type="project" value="UniProtKB-UniRule"/>
</dbReference>
<evidence type="ECO:0000256" key="6">
    <source>
        <dbReference type="ARBA" id="ARBA00011893"/>
    </source>
</evidence>
<evidence type="ECO:0000256" key="4">
    <source>
        <dbReference type="ARBA" id="ARBA00004659"/>
    </source>
</evidence>
<dbReference type="NCBIfam" id="TIGR01090">
    <property type="entry name" value="apt"/>
    <property type="match status" value="1"/>
</dbReference>
<evidence type="ECO:0000256" key="2">
    <source>
        <dbReference type="ARBA" id="ARBA00003968"/>
    </source>
</evidence>
<proteinExistence type="inferred from homology"/>
<dbReference type="EMBL" id="FWXN01000013">
    <property type="protein sequence ID" value="SMC91499.1"/>
    <property type="molecule type" value="Genomic_DNA"/>
</dbReference>
<dbReference type="InterPro" id="IPR005764">
    <property type="entry name" value="Ade_phspho_trans"/>
</dbReference>
<keyword evidence="10 11" id="KW-0660">Purine salvage</keyword>
<comment type="subcellular location">
    <subcellularLocation>
        <location evidence="3 11">Cytoplasm</location>
    </subcellularLocation>
</comment>
<evidence type="ECO:0000256" key="1">
    <source>
        <dbReference type="ARBA" id="ARBA00000868"/>
    </source>
</evidence>
<dbReference type="InterPro" id="IPR050054">
    <property type="entry name" value="UPRTase/APRTase"/>
</dbReference>
<dbReference type="GO" id="GO:0016208">
    <property type="term" value="F:AMP binding"/>
    <property type="evidence" value="ECO:0007669"/>
    <property type="project" value="TreeGrafter"/>
</dbReference>
<dbReference type="FunFam" id="3.40.50.2020:FF:000021">
    <property type="entry name" value="Adenine phosphoribosyltransferase"/>
    <property type="match status" value="1"/>
</dbReference>
<feature type="domain" description="Phosphoribosyltransferase" evidence="12">
    <location>
        <begin position="57"/>
        <end position="165"/>
    </location>
</feature>
<keyword evidence="8 11" id="KW-0328">Glycosyltransferase</keyword>
<dbReference type="Proteomes" id="UP000192634">
    <property type="component" value="Unassembled WGS sequence"/>
</dbReference>
<evidence type="ECO:0000313" key="13">
    <source>
        <dbReference type="EMBL" id="SMC91499.1"/>
    </source>
</evidence>
<dbReference type="InterPro" id="IPR029057">
    <property type="entry name" value="PRTase-like"/>
</dbReference>
<dbReference type="NCBIfam" id="NF002634">
    <property type="entry name" value="PRK02304.1-3"/>
    <property type="match status" value="1"/>
</dbReference>
<evidence type="ECO:0000256" key="3">
    <source>
        <dbReference type="ARBA" id="ARBA00004496"/>
    </source>
</evidence>
<protein>
    <recommendedName>
        <fullName evidence="6 11">Adenine phosphoribosyltransferase</fullName>
        <shortName evidence="11">APRT</shortName>
        <ecNumber evidence="6 11">2.4.2.7</ecNumber>
    </recommendedName>
</protein>
<dbReference type="PANTHER" id="PTHR32315">
    <property type="entry name" value="ADENINE PHOSPHORIBOSYLTRANSFERASE"/>
    <property type="match status" value="1"/>
</dbReference>
<sequence length="182" mass="18985">MSLPTREVDATLRNRILDALRDIPDFPEPGVTFKDITPLLADAALFADVVAEHARPWDGRVDAVAGLEARGFIFGAAVAVHLGVGFVPVRKAGKLPGRTVGLDYDLEYGSARIEVHDDAIAPGARVLVVDDVLATGGTAAAACRLLESCGAEVPGVEVLVEIAVLGGHTALTGRDVRSLVTV</sequence>
<gene>
    <name evidence="11" type="primary">apt</name>
    <name evidence="13" type="ORF">SAMN06296429_11375</name>
</gene>
<dbReference type="NCBIfam" id="NF002636">
    <property type="entry name" value="PRK02304.1-5"/>
    <property type="match status" value="1"/>
</dbReference>
<dbReference type="RefSeq" id="WP_084452772.1">
    <property type="nucleotide sequence ID" value="NZ_FWXN01000013.1"/>
</dbReference>
<dbReference type="EC" id="2.4.2.7" evidence="6 11"/>
<dbReference type="GO" id="GO:0002055">
    <property type="term" value="F:adenine binding"/>
    <property type="evidence" value="ECO:0007669"/>
    <property type="project" value="TreeGrafter"/>
</dbReference>
<dbReference type="GO" id="GO:0005737">
    <property type="term" value="C:cytoplasm"/>
    <property type="evidence" value="ECO:0007669"/>
    <property type="project" value="UniProtKB-SubCell"/>
</dbReference>
<evidence type="ECO:0000256" key="7">
    <source>
        <dbReference type="ARBA" id="ARBA00022490"/>
    </source>
</evidence>
<comment type="subunit">
    <text evidence="11">Homodimer.</text>
</comment>
<evidence type="ECO:0000256" key="11">
    <source>
        <dbReference type="HAMAP-Rule" id="MF_00004"/>
    </source>
</evidence>